<keyword evidence="3 5" id="KW-0378">Hydrolase</keyword>
<feature type="active site" description="Proton acceptor" evidence="5 6">
    <location>
        <position position="149"/>
    </location>
</feature>
<dbReference type="NCBIfam" id="TIGR00628">
    <property type="entry name" value="ung"/>
    <property type="match status" value="1"/>
</dbReference>
<comment type="subcellular location">
    <subcellularLocation>
        <location evidence="5">Mitochondrion</location>
    </subcellularLocation>
    <subcellularLocation>
        <location evidence="5">Nucleus</location>
    </subcellularLocation>
</comment>
<evidence type="ECO:0000256" key="7">
    <source>
        <dbReference type="RuleBase" id="RU003780"/>
    </source>
</evidence>
<dbReference type="InterPro" id="IPR005122">
    <property type="entry name" value="Uracil-DNA_glycosylase-like"/>
</dbReference>
<dbReference type="PANTHER" id="PTHR11264">
    <property type="entry name" value="URACIL-DNA GLYCOSYLASE"/>
    <property type="match status" value="1"/>
</dbReference>
<gene>
    <name evidence="5 10" type="primary">UNG1</name>
    <name evidence="10" type="ORF">FIM1_3050</name>
</gene>
<dbReference type="HAMAP" id="MF_00148">
    <property type="entry name" value="UDG"/>
    <property type="match status" value="1"/>
</dbReference>
<dbReference type="Gene3D" id="3.40.470.10">
    <property type="entry name" value="Uracil-DNA glycosylase-like domain"/>
    <property type="match status" value="1"/>
</dbReference>
<evidence type="ECO:0000259" key="9">
    <source>
        <dbReference type="SMART" id="SM00986"/>
    </source>
</evidence>
<feature type="region of interest" description="Disordered" evidence="8">
    <location>
        <begin position="1"/>
        <end position="23"/>
    </location>
</feature>
<dbReference type="SMART" id="SM00986">
    <property type="entry name" value="UDG"/>
    <property type="match status" value="1"/>
</dbReference>
<dbReference type="NCBIfam" id="NF003588">
    <property type="entry name" value="PRK05254.1-1"/>
    <property type="match status" value="1"/>
</dbReference>
<dbReference type="Pfam" id="PF03167">
    <property type="entry name" value="UDG"/>
    <property type="match status" value="1"/>
</dbReference>
<keyword evidence="5" id="KW-0539">Nucleus</keyword>
<dbReference type="EMBL" id="CP015057">
    <property type="protein sequence ID" value="QGN16344.1"/>
    <property type="molecule type" value="Genomic_DNA"/>
</dbReference>
<dbReference type="NCBIfam" id="NF003592">
    <property type="entry name" value="PRK05254.1-5"/>
    <property type="match status" value="1"/>
</dbReference>
<evidence type="ECO:0000313" key="11">
    <source>
        <dbReference type="Proteomes" id="UP000422736"/>
    </source>
</evidence>
<evidence type="ECO:0000256" key="8">
    <source>
        <dbReference type="SAM" id="MobiDB-lite"/>
    </source>
</evidence>
<protein>
    <recommendedName>
        <fullName evidence="5 7">Uracil-DNA glycosylase</fullName>
        <shortName evidence="5">UDG</shortName>
        <ecNumber evidence="5 7">3.2.2.27</ecNumber>
    </recommendedName>
</protein>
<dbReference type="CDD" id="cd10027">
    <property type="entry name" value="UDG-F1-like"/>
    <property type="match status" value="1"/>
</dbReference>
<feature type="compositionally biased region" description="Basic and acidic residues" evidence="8">
    <location>
        <begin position="1"/>
        <end position="10"/>
    </location>
</feature>
<reference evidence="10 11" key="1">
    <citation type="submission" date="2016-03" db="EMBL/GenBank/DDBJ databases">
        <title>How can Kluyveromyces marxianus grow so fast - potential evolutionary course in Saccharomyces Complex revealed by comparative genomics.</title>
        <authorList>
            <person name="Mo W."/>
            <person name="Lu W."/>
            <person name="Yang X."/>
            <person name="Qi J."/>
            <person name="Lv H."/>
        </authorList>
    </citation>
    <scope>NUCLEOTIDE SEQUENCE [LARGE SCALE GENOMIC DNA]</scope>
    <source>
        <strain evidence="10 11">FIM1</strain>
    </source>
</reference>
<dbReference type="InterPro" id="IPR036895">
    <property type="entry name" value="Uracil-DNA_glycosylase-like_sf"/>
</dbReference>
<proteinExistence type="inferred from homology"/>
<dbReference type="SMART" id="SM00987">
    <property type="entry name" value="UreE_C"/>
    <property type="match status" value="1"/>
</dbReference>
<keyword evidence="5" id="KW-0496">Mitochondrion</keyword>
<evidence type="ECO:0000256" key="3">
    <source>
        <dbReference type="ARBA" id="ARBA00022801"/>
    </source>
</evidence>
<feature type="domain" description="Uracil-DNA glycosylase-like" evidence="9">
    <location>
        <begin position="134"/>
        <end position="304"/>
    </location>
</feature>
<evidence type="ECO:0000256" key="1">
    <source>
        <dbReference type="ARBA" id="ARBA00008184"/>
    </source>
</evidence>
<evidence type="ECO:0000256" key="4">
    <source>
        <dbReference type="ARBA" id="ARBA00023204"/>
    </source>
</evidence>
<dbReference type="InterPro" id="IPR002043">
    <property type="entry name" value="UDG_fam1"/>
</dbReference>
<reference evidence="10 11" key="2">
    <citation type="submission" date="2019-11" db="EMBL/GenBank/DDBJ databases">
        <authorList>
            <person name="Lu H."/>
        </authorList>
    </citation>
    <scope>NUCLEOTIDE SEQUENCE [LARGE SCALE GENOMIC DNA]</scope>
    <source>
        <strain evidence="10 11">FIM1</strain>
    </source>
</reference>
<dbReference type="PANTHER" id="PTHR11264:SF0">
    <property type="entry name" value="URACIL-DNA GLYCOSYLASE"/>
    <property type="match status" value="1"/>
</dbReference>
<sequence length="348" mass="39618">MLKRSNDDAHQLQGKSPGKKRKVLVTDFFQKKTSSEEQTKATGHVDKAFKSIEKAESKSNIESITTVSSPAANVTAYDNSLLSLELQTIDASWLERLRPEINKPYFLKLKQFVIDEQKRYTVFPPEQDIYSWTRLTRFADTKVVIIGQDPYHNFNQAHGLAFSVKAPTPAPPSLKNIYKELQMNNYSDFKVNYAYGDLTSWSKQGVLLLNTSLTVRAHNANSHSKRGWEQFTKKAIDLLIEDREKSGKPIVFLLWGSNAIKLLQDKVNRMPKNFLVLKSVHPSPLSASRGFFGNKHFRMINDFLYENKLPMIDWSVVPESSLQEVTEANKKLLKSKSSSDIENAQNSS</sequence>
<dbReference type="SUPFAM" id="SSF52141">
    <property type="entry name" value="Uracil-DNA glycosylase-like"/>
    <property type="match status" value="1"/>
</dbReference>
<evidence type="ECO:0000313" key="10">
    <source>
        <dbReference type="EMBL" id="QGN16344.1"/>
    </source>
</evidence>
<accession>A0ABX6EX81</accession>
<dbReference type="NCBIfam" id="NF003589">
    <property type="entry name" value="PRK05254.1-2"/>
    <property type="match status" value="1"/>
</dbReference>
<name>A0ABX6EX81_KLUMA</name>
<dbReference type="InterPro" id="IPR018085">
    <property type="entry name" value="Ura-DNA_Glyclase_AS"/>
</dbReference>
<organism evidence="10 11">
    <name type="scientific">Kluyveromyces marxianus</name>
    <name type="common">Yeast</name>
    <name type="synonym">Candida kefyr</name>
    <dbReference type="NCBI Taxonomy" id="4911"/>
    <lineage>
        <taxon>Eukaryota</taxon>
        <taxon>Fungi</taxon>
        <taxon>Dikarya</taxon>
        <taxon>Ascomycota</taxon>
        <taxon>Saccharomycotina</taxon>
        <taxon>Saccharomycetes</taxon>
        <taxon>Saccharomycetales</taxon>
        <taxon>Saccharomycetaceae</taxon>
        <taxon>Kluyveromyces</taxon>
    </lineage>
</organism>
<keyword evidence="11" id="KW-1185">Reference proteome</keyword>
<comment type="function">
    <text evidence="5 7">Excises uracil residues from the DNA which can arise as a result of misincorporation of dUMP residues by DNA polymerase or due to deamination of cytosine.</text>
</comment>
<keyword evidence="4 5" id="KW-0234">DNA repair</keyword>
<dbReference type="Proteomes" id="UP000422736">
    <property type="component" value="Chromosome 4"/>
</dbReference>
<evidence type="ECO:0000256" key="5">
    <source>
        <dbReference type="HAMAP-Rule" id="MF_03166"/>
    </source>
</evidence>
<comment type="catalytic activity">
    <reaction evidence="5 7">
        <text>Hydrolyzes single-stranded DNA or mismatched double-stranded DNA and polynucleotides, releasing free uracil.</text>
        <dbReference type="EC" id="3.2.2.27"/>
    </reaction>
</comment>
<evidence type="ECO:0000256" key="2">
    <source>
        <dbReference type="ARBA" id="ARBA00022763"/>
    </source>
</evidence>
<dbReference type="EC" id="3.2.2.27" evidence="5 7"/>
<dbReference type="PROSITE" id="PS00130">
    <property type="entry name" value="U_DNA_GLYCOSYLASE"/>
    <property type="match status" value="1"/>
</dbReference>
<evidence type="ECO:0000256" key="6">
    <source>
        <dbReference type="PROSITE-ProRule" id="PRU10072"/>
    </source>
</evidence>
<comment type="similarity">
    <text evidence="1 5 7">Belongs to the uracil-DNA glycosylase (UDG) superfamily. UNG family.</text>
</comment>
<keyword evidence="2 5" id="KW-0227">DNA damage</keyword>